<evidence type="ECO:0000256" key="1">
    <source>
        <dbReference type="SAM" id="MobiDB-lite"/>
    </source>
</evidence>
<name>A0A4Y1R6Q7_PRUDU</name>
<proteinExistence type="predicted"/>
<feature type="non-terminal residue" evidence="2">
    <location>
        <position position="1"/>
    </location>
</feature>
<feature type="region of interest" description="Disordered" evidence="1">
    <location>
        <begin position="1"/>
        <end position="35"/>
    </location>
</feature>
<dbReference type="AlphaFoldDB" id="A0A4Y1R6Q7"/>
<feature type="non-terminal residue" evidence="2">
    <location>
        <position position="201"/>
    </location>
</feature>
<reference evidence="2" key="1">
    <citation type="journal article" date="2019" name="Science">
        <title>Mutation of a bHLH transcription factor allowed almond domestication.</title>
        <authorList>
            <person name="Sanchez-Perez R."/>
            <person name="Pavan S."/>
            <person name="Mazzeo R."/>
            <person name="Moldovan C."/>
            <person name="Aiese Cigliano R."/>
            <person name="Del Cueto J."/>
            <person name="Ricciardi F."/>
            <person name="Lotti C."/>
            <person name="Ricciardi L."/>
            <person name="Dicenta F."/>
            <person name="Lopez-Marques R.L."/>
            <person name="Lindberg Moller B."/>
        </authorList>
    </citation>
    <scope>NUCLEOTIDE SEQUENCE</scope>
</reference>
<feature type="compositionally biased region" description="Pro residues" evidence="1">
    <location>
        <begin position="18"/>
        <end position="29"/>
    </location>
</feature>
<gene>
    <name evidence="2" type="ORF">Prudu_009406</name>
</gene>
<evidence type="ECO:0000313" key="2">
    <source>
        <dbReference type="EMBL" id="BBG99646.1"/>
    </source>
</evidence>
<dbReference type="EMBL" id="AP019299">
    <property type="protein sequence ID" value="BBG99646.1"/>
    <property type="molecule type" value="Genomic_DNA"/>
</dbReference>
<feature type="compositionally biased region" description="Polar residues" evidence="1">
    <location>
        <begin position="59"/>
        <end position="87"/>
    </location>
</feature>
<protein>
    <submittedName>
        <fullName evidence="2">Uncharacterized protein</fullName>
    </submittedName>
</protein>
<sequence length="201" mass="22202">AVRPFAFSATAGHHRPSRSPPWVPSGPPPCRRHNLTNLHPRAALSWPENHVSGGGSFEATRTSSSKFSFVSPPNRSSKASEVQPTSRRNLQRAVEVCGIHHRAIHSFRASKPGVGHAQDLARIPKWKLGRVLSEMMKIVKNLNLVGTLCGTKSLMLWGCVDRKEKGGCDKEKTIERKEEMGRATGDQCRWREEGGSGGCWF</sequence>
<organism evidence="2">
    <name type="scientific">Prunus dulcis</name>
    <name type="common">Almond</name>
    <name type="synonym">Amygdalus dulcis</name>
    <dbReference type="NCBI Taxonomy" id="3755"/>
    <lineage>
        <taxon>Eukaryota</taxon>
        <taxon>Viridiplantae</taxon>
        <taxon>Streptophyta</taxon>
        <taxon>Embryophyta</taxon>
        <taxon>Tracheophyta</taxon>
        <taxon>Spermatophyta</taxon>
        <taxon>Magnoliopsida</taxon>
        <taxon>eudicotyledons</taxon>
        <taxon>Gunneridae</taxon>
        <taxon>Pentapetalae</taxon>
        <taxon>rosids</taxon>
        <taxon>fabids</taxon>
        <taxon>Rosales</taxon>
        <taxon>Rosaceae</taxon>
        <taxon>Amygdaloideae</taxon>
        <taxon>Amygdaleae</taxon>
        <taxon>Prunus</taxon>
    </lineage>
</organism>
<accession>A0A4Y1R6Q7</accession>
<feature type="region of interest" description="Disordered" evidence="1">
    <location>
        <begin position="50"/>
        <end position="87"/>
    </location>
</feature>